<comment type="similarity">
    <text evidence="9">Belongs to the class-I aminoacyl-tRNA synthetase family.</text>
</comment>
<evidence type="ECO:0000256" key="3">
    <source>
        <dbReference type="ARBA" id="ARBA00022598"/>
    </source>
</evidence>
<evidence type="ECO:0000256" key="7">
    <source>
        <dbReference type="ARBA" id="ARBA00023146"/>
    </source>
</evidence>
<dbReference type="Proteomes" id="UP000199103">
    <property type="component" value="Chromosome I"/>
</dbReference>
<keyword evidence="4 9" id="KW-0547">Nucleotide-binding</keyword>
<dbReference type="Gene3D" id="2.170.220.10">
    <property type="match status" value="1"/>
</dbReference>
<dbReference type="Gene3D" id="3.40.50.620">
    <property type="entry name" value="HUPs"/>
    <property type="match status" value="1"/>
</dbReference>
<evidence type="ECO:0000256" key="4">
    <source>
        <dbReference type="ARBA" id="ARBA00022741"/>
    </source>
</evidence>
<dbReference type="InterPro" id="IPR009080">
    <property type="entry name" value="tRNAsynth_Ia_anticodon-bd"/>
</dbReference>
<dbReference type="InterPro" id="IPR014729">
    <property type="entry name" value="Rossmann-like_a/b/a_fold"/>
</dbReference>
<dbReference type="PROSITE" id="PS00178">
    <property type="entry name" value="AA_TRNA_LIGASE_I"/>
    <property type="match status" value="1"/>
</dbReference>
<evidence type="ECO:0000256" key="5">
    <source>
        <dbReference type="ARBA" id="ARBA00022840"/>
    </source>
</evidence>
<keyword evidence="12" id="KW-1185">Reference proteome</keyword>
<keyword evidence="6 9" id="KW-0648">Protein biosynthesis</keyword>
<dbReference type="GO" id="GO:0004825">
    <property type="term" value="F:methionine-tRNA ligase activity"/>
    <property type="evidence" value="ECO:0007669"/>
    <property type="project" value="UniProtKB-EC"/>
</dbReference>
<dbReference type="Pfam" id="PF09334">
    <property type="entry name" value="tRNA-synt_1g"/>
    <property type="match status" value="2"/>
</dbReference>
<evidence type="ECO:0000313" key="11">
    <source>
        <dbReference type="EMBL" id="SDT46879.1"/>
    </source>
</evidence>
<dbReference type="InterPro" id="IPR033911">
    <property type="entry name" value="MetRS_core"/>
</dbReference>
<keyword evidence="3 9" id="KW-0436">Ligase</keyword>
<evidence type="ECO:0000256" key="8">
    <source>
        <dbReference type="ARBA" id="ARBA00030904"/>
    </source>
</evidence>
<name>A0A1H2ALX5_9ACTN</name>
<dbReference type="PANTHER" id="PTHR43326:SF1">
    <property type="entry name" value="METHIONINE--TRNA LIGASE, MITOCHONDRIAL"/>
    <property type="match status" value="1"/>
</dbReference>
<dbReference type="InterPro" id="IPR001412">
    <property type="entry name" value="aa-tRNA-synth_I_CS"/>
</dbReference>
<gene>
    <name evidence="11" type="ORF">SAMN04489812_6044</name>
</gene>
<dbReference type="Gene3D" id="1.10.730.10">
    <property type="entry name" value="Isoleucyl-tRNA Synthetase, Domain 1"/>
    <property type="match status" value="1"/>
</dbReference>
<protein>
    <recommendedName>
        <fullName evidence="1">methionine--tRNA ligase</fullName>
        <ecNumber evidence="1">6.1.1.10</ecNumber>
    </recommendedName>
    <alternativeName>
        <fullName evidence="8">Methionyl-tRNA synthetase</fullName>
    </alternativeName>
</protein>
<organism evidence="11 12">
    <name type="scientific">Microlunatus soli</name>
    <dbReference type="NCBI Taxonomy" id="630515"/>
    <lineage>
        <taxon>Bacteria</taxon>
        <taxon>Bacillati</taxon>
        <taxon>Actinomycetota</taxon>
        <taxon>Actinomycetes</taxon>
        <taxon>Propionibacteriales</taxon>
        <taxon>Propionibacteriaceae</taxon>
        <taxon>Microlunatus</taxon>
    </lineage>
</organism>
<keyword evidence="5 9" id="KW-0067">ATP-binding</keyword>
<feature type="domain" description="Methionyl/Leucyl tRNA synthetase" evidence="10">
    <location>
        <begin position="4"/>
        <end position="144"/>
    </location>
</feature>
<dbReference type="EC" id="6.1.1.10" evidence="1"/>
<dbReference type="InterPro" id="IPR023457">
    <property type="entry name" value="Met-tRNA_synth_2"/>
</dbReference>
<keyword evidence="7 9" id="KW-0030">Aminoacyl-tRNA synthetase</keyword>
<dbReference type="InterPro" id="IPR015413">
    <property type="entry name" value="Methionyl/Leucyl_tRNA_Synth"/>
</dbReference>
<dbReference type="EMBL" id="LT629772">
    <property type="protein sequence ID" value="SDT46879.1"/>
    <property type="molecule type" value="Genomic_DNA"/>
</dbReference>
<dbReference type="GO" id="GO:0006431">
    <property type="term" value="P:methionyl-tRNA aminoacylation"/>
    <property type="evidence" value="ECO:0007669"/>
    <property type="project" value="InterPro"/>
</dbReference>
<dbReference type="AlphaFoldDB" id="A0A1H2ALX5"/>
<dbReference type="PANTHER" id="PTHR43326">
    <property type="entry name" value="METHIONYL-TRNA SYNTHETASE"/>
    <property type="match status" value="1"/>
</dbReference>
<evidence type="ECO:0000256" key="1">
    <source>
        <dbReference type="ARBA" id="ARBA00012838"/>
    </source>
</evidence>
<dbReference type="PRINTS" id="PR01041">
    <property type="entry name" value="TRNASYNTHMET"/>
</dbReference>
<dbReference type="OrthoDB" id="9810191at2"/>
<dbReference type="STRING" id="630515.SAMN04489812_6044"/>
<feature type="domain" description="Methionyl/Leucyl tRNA synthetase" evidence="10">
    <location>
        <begin position="151"/>
        <end position="368"/>
    </location>
</feature>
<evidence type="ECO:0000256" key="2">
    <source>
        <dbReference type="ARBA" id="ARBA00022490"/>
    </source>
</evidence>
<dbReference type="SUPFAM" id="SSF52374">
    <property type="entry name" value="Nucleotidylyl transferase"/>
    <property type="match status" value="1"/>
</dbReference>
<dbReference type="SUPFAM" id="SSF47323">
    <property type="entry name" value="Anticodon-binding domain of a subclass of class I aminoacyl-tRNA synthetases"/>
    <property type="match status" value="1"/>
</dbReference>
<evidence type="ECO:0000259" key="10">
    <source>
        <dbReference type="Pfam" id="PF09334"/>
    </source>
</evidence>
<evidence type="ECO:0000256" key="6">
    <source>
        <dbReference type="ARBA" id="ARBA00022917"/>
    </source>
</evidence>
<sequence length="527" mass="57532">MISYITTAIPYVNARPHLGHGLELVQTDVLARHRRLRGYQVSFLTGTDDNAAKNVSAAAAAGVEVADFVATNGDAFIRLAERLGSSHDDVIRTGTDPRHRPAVTKLWQAISADLYRRDYTGGYCAGCEQFYRVEDLVDGLCPEHRIAPHQVTEQNWFFALSRYQQRIEELITSNTVSVQPAHRRAEVLSFVRSGLADFSVSRPSSRSAGWGVPVPGDESQTVYVWADALINYISAAGYGVDQDRYRSRWCAADERLHVIGKGISRFHAVYWLGLLLAAGEPLPTRISIHEYLQTGGRKISKSGSPRPSDPAIVSDPDDLLTRYGRDAVRWWLVSDVTPVGDTDFSEERLKSRYTEDLANTVGNLINRTVALAQRGLGGEVRIGPPDAVARPVPPGLQRAADLAAALPERIDVALDDFNHRQATARIIEVAAAANAAIEATRPWQHVRPAVDGDPVAREQLRTILAALLQVCRRVAVELTAFVPDGAARLLGVLGDPVAATETLRLGPAEPAFPRLAPTSDRVPSSGR</sequence>
<evidence type="ECO:0000313" key="12">
    <source>
        <dbReference type="Proteomes" id="UP000199103"/>
    </source>
</evidence>
<accession>A0A1H2ALX5</accession>
<evidence type="ECO:0000256" key="9">
    <source>
        <dbReference type="RuleBase" id="RU363039"/>
    </source>
</evidence>
<proteinExistence type="inferred from homology"/>
<reference evidence="11 12" key="1">
    <citation type="submission" date="2016-10" db="EMBL/GenBank/DDBJ databases">
        <authorList>
            <person name="de Groot N.N."/>
        </authorList>
    </citation>
    <scope>NUCLEOTIDE SEQUENCE [LARGE SCALE GENOMIC DNA]</scope>
    <source>
        <strain evidence="11 12">DSM 21800</strain>
    </source>
</reference>
<dbReference type="RefSeq" id="WP_091531175.1">
    <property type="nucleotide sequence ID" value="NZ_LT629772.1"/>
</dbReference>
<keyword evidence="2" id="KW-0963">Cytoplasm</keyword>
<dbReference type="GO" id="GO:0005524">
    <property type="term" value="F:ATP binding"/>
    <property type="evidence" value="ECO:0007669"/>
    <property type="project" value="UniProtKB-KW"/>
</dbReference>